<dbReference type="Proteomes" id="UP000053958">
    <property type="component" value="Unassembled WGS sequence"/>
</dbReference>
<keyword evidence="4" id="KW-1185">Reference proteome</keyword>
<evidence type="ECO:0000259" key="2">
    <source>
        <dbReference type="PROSITE" id="PS50097"/>
    </source>
</evidence>
<dbReference type="PANTHER" id="PTHR47843">
    <property type="entry name" value="BTB DOMAIN-CONTAINING PROTEIN-RELATED"/>
    <property type="match status" value="1"/>
</dbReference>
<dbReference type="CDD" id="cd18186">
    <property type="entry name" value="BTB_POZ_ZBTB_KLHL-like"/>
    <property type="match status" value="1"/>
</dbReference>
<feature type="domain" description="BTB" evidence="2">
    <location>
        <begin position="224"/>
        <end position="291"/>
    </location>
</feature>
<dbReference type="SUPFAM" id="SSF54695">
    <property type="entry name" value="POZ domain"/>
    <property type="match status" value="1"/>
</dbReference>
<dbReference type="Gene3D" id="3.30.710.10">
    <property type="entry name" value="Potassium Channel Kv1.1, Chain A"/>
    <property type="match status" value="1"/>
</dbReference>
<organism evidence="3 4">
    <name type="scientific">Rasamsonia emersonii (strain ATCC 16479 / CBS 393.64 / IMI 116815)</name>
    <dbReference type="NCBI Taxonomy" id="1408163"/>
    <lineage>
        <taxon>Eukaryota</taxon>
        <taxon>Fungi</taxon>
        <taxon>Dikarya</taxon>
        <taxon>Ascomycota</taxon>
        <taxon>Pezizomycotina</taxon>
        <taxon>Eurotiomycetes</taxon>
        <taxon>Eurotiomycetidae</taxon>
        <taxon>Eurotiales</taxon>
        <taxon>Trichocomaceae</taxon>
        <taxon>Rasamsonia</taxon>
    </lineage>
</organism>
<dbReference type="InterPro" id="IPR000210">
    <property type="entry name" value="BTB/POZ_dom"/>
</dbReference>
<proteinExistence type="predicted"/>
<sequence>IAILGPPPFEFRKRSKVCAVFWDDNGRWKDLAPIPDITLESLAADIQGEDKEGFLQFLRKALKWIPEDRLTARELLFDAWLMKGLDLQNPFIKHLKSRVINAPRHSSICLLLSTSLKTTSGFDRVLATVRGLISLPLVSSVRSLPIQNQYPQTLQGAARLEAANTTSYYFIVMSLTEANKAVWQLRWCKQDRQVNGVSRSPAGHDEANHDQGMGDLSTSIKRFSDLTIYTEDQEFKVHRLVVCGRSEYFSRLFNGNWAETAENVVQLKDDDPRAVEAMVHFMYGYEYDSSGSDRGRISPILFNVKVYQLADKYGVPQLKQRAKEKFENIAKTCWQMDDFPTAIAEAYTCTPKEDRGLRDTLVEISCEHIDELQKNDDFQTVLEEAVGFAADLVQYLARWKPPNSNLMKYRCPNCSAQWLLERCTGDVMYHCPFCGNHRSNWNSYVIQK</sequence>
<dbReference type="EMBL" id="LASV01000166">
    <property type="protein sequence ID" value="KKA21831.1"/>
    <property type="molecule type" value="Genomic_DNA"/>
</dbReference>
<dbReference type="RefSeq" id="XP_013328443.1">
    <property type="nucleotide sequence ID" value="XM_013472989.1"/>
</dbReference>
<dbReference type="PANTHER" id="PTHR47843:SF5">
    <property type="entry name" value="BTB_POZ DOMAIN PROTEIN"/>
    <property type="match status" value="1"/>
</dbReference>
<evidence type="ECO:0000313" key="4">
    <source>
        <dbReference type="Proteomes" id="UP000053958"/>
    </source>
</evidence>
<dbReference type="GeneID" id="25316489"/>
<feature type="non-terminal residue" evidence="3">
    <location>
        <position position="1"/>
    </location>
</feature>
<protein>
    <submittedName>
        <fullName evidence="3">BTB/POZ domain protein</fullName>
    </submittedName>
</protein>
<dbReference type="PROSITE" id="PS50097">
    <property type="entry name" value="BTB"/>
    <property type="match status" value="1"/>
</dbReference>
<dbReference type="OrthoDB" id="4227187at2759"/>
<gene>
    <name evidence="3" type="ORF">T310_4140</name>
</gene>
<dbReference type="AlphaFoldDB" id="A0A0F4YVF9"/>
<evidence type="ECO:0000256" key="1">
    <source>
        <dbReference type="SAM" id="MobiDB-lite"/>
    </source>
</evidence>
<evidence type="ECO:0000313" key="3">
    <source>
        <dbReference type="EMBL" id="KKA21831.1"/>
    </source>
</evidence>
<accession>A0A0F4YVF9</accession>
<reference evidence="3 4" key="1">
    <citation type="submission" date="2015-04" db="EMBL/GenBank/DDBJ databases">
        <authorList>
            <person name="Heijne W.H."/>
            <person name="Fedorova N.D."/>
            <person name="Nierman W.C."/>
            <person name="Vollebregt A.W."/>
            <person name="Zhao Z."/>
            <person name="Wu L."/>
            <person name="Kumar M."/>
            <person name="Stam H."/>
            <person name="van den Berg M.A."/>
            <person name="Pel H.J."/>
        </authorList>
    </citation>
    <scope>NUCLEOTIDE SEQUENCE [LARGE SCALE GENOMIC DNA]</scope>
    <source>
        <strain evidence="3 4">CBS 393.64</strain>
    </source>
</reference>
<feature type="region of interest" description="Disordered" evidence="1">
    <location>
        <begin position="196"/>
        <end position="215"/>
    </location>
</feature>
<dbReference type="SMART" id="SM00225">
    <property type="entry name" value="BTB"/>
    <property type="match status" value="1"/>
</dbReference>
<dbReference type="Pfam" id="PF00651">
    <property type="entry name" value="BTB"/>
    <property type="match status" value="1"/>
</dbReference>
<dbReference type="Gene3D" id="1.10.510.10">
    <property type="entry name" value="Transferase(Phosphotransferase) domain 1"/>
    <property type="match status" value="1"/>
</dbReference>
<dbReference type="STRING" id="1408163.A0A0F4YVF9"/>
<dbReference type="InterPro" id="IPR011333">
    <property type="entry name" value="SKP1/BTB/POZ_sf"/>
</dbReference>
<comment type="caution">
    <text evidence="3">The sequence shown here is derived from an EMBL/GenBank/DDBJ whole genome shotgun (WGS) entry which is preliminary data.</text>
</comment>
<name>A0A0F4YVF9_RASE3</name>